<dbReference type="GO" id="GO:0007163">
    <property type="term" value="P:establishment or maintenance of cell polarity"/>
    <property type="evidence" value="ECO:0000318"/>
    <property type="project" value="GO_Central"/>
</dbReference>
<evidence type="ECO:0000256" key="3">
    <source>
        <dbReference type="ARBA" id="ARBA00022490"/>
    </source>
</evidence>
<feature type="compositionally biased region" description="Low complexity" evidence="8">
    <location>
        <begin position="483"/>
        <end position="505"/>
    </location>
</feature>
<feature type="domain" description="MYND-type" evidence="9">
    <location>
        <begin position="432"/>
        <end position="473"/>
    </location>
</feature>
<evidence type="ECO:0000256" key="1">
    <source>
        <dbReference type="ARBA" id="ARBA00004496"/>
    </source>
</evidence>
<dbReference type="Proteomes" id="UP000001744">
    <property type="component" value="Unassembled WGS sequence"/>
</dbReference>
<dbReference type="PROSITE" id="PS50865">
    <property type="entry name" value="ZF_MYND_2"/>
    <property type="match status" value="1"/>
</dbReference>
<evidence type="ECO:0000256" key="5">
    <source>
        <dbReference type="ARBA" id="ARBA00022771"/>
    </source>
</evidence>
<dbReference type="RefSeq" id="XP_002172179.1">
    <property type="nucleotide sequence ID" value="XM_002172143.1"/>
</dbReference>
<keyword evidence="3" id="KW-0963">Cytoplasm</keyword>
<dbReference type="InterPro" id="IPR002893">
    <property type="entry name" value="Znf_MYND"/>
</dbReference>
<feature type="compositionally biased region" description="Polar residues" evidence="8">
    <location>
        <begin position="514"/>
        <end position="530"/>
    </location>
</feature>
<comment type="subcellular location">
    <subcellularLocation>
        <location evidence="1">Cytoplasm</location>
    </subcellularLocation>
</comment>
<reference evidence="10 12" key="1">
    <citation type="journal article" date="2011" name="Science">
        <title>Comparative functional genomics of the fission yeasts.</title>
        <authorList>
            <person name="Rhind N."/>
            <person name="Chen Z."/>
            <person name="Yassour M."/>
            <person name="Thompson D.A."/>
            <person name="Haas B.J."/>
            <person name="Habib N."/>
            <person name="Wapinski I."/>
            <person name="Roy S."/>
            <person name="Lin M.F."/>
            <person name="Heiman D.I."/>
            <person name="Young S.K."/>
            <person name="Furuya K."/>
            <person name="Guo Y."/>
            <person name="Pidoux A."/>
            <person name="Chen H.M."/>
            <person name="Robbertse B."/>
            <person name="Goldberg J.M."/>
            <person name="Aoki K."/>
            <person name="Bayne E.H."/>
            <person name="Berlin A.M."/>
            <person name="Desjardins C.A."/>
            <person name="Dobbs E."/>
            <person name="Dukaj L."/>
            <person name="Fan L."/>
            <person name="FitzGerald M.G."/>
            <person name="French C."/>
            <person name="Gujja S."/>
            <person name="Hansen K."/>
            <person name="Keifenheim D."/>
            <person name="Levin J.Z."/>
            <person name="Mosher R.A."/>
            <person name="Mueller C.A."/>
            <person name="Pfiffner J."/>
            <person name="Priest M."/>
            <person name="Russ C."/>
            <person name="Smialowska A."/>
            <person name="Swoboda P."/>
            <person name="Sykes S.M."/>
            <person name="Vaughn M."/>
            <person name="Vengrova S."/>
            <person name="Yoder R."/>
            <person name="Zeng Q."/>
            <person name="Allshire R."/>
            <person name="Baulcombe D."/>
            <person name="Birren B.W."/>
            <person name="Brown W."/>
            <person name="Ekwall K."/>
            <person name="Kellis M."/>
            <person name="Leatherwood J."/>
            <person name="Levin H."/>
            <person name="Margalit H."/>
            <person name="Martienssen R."/>
            <person name="Nieduszynski C.A."/>
            <person name="Spatafora J.W."/>
            <person name="Friedman N."/>
            <person name="Dalgaard J.Z."/>
            <person name="Baumann P."/>
            <person name="Niki H."/>
            <person name="Regev A."/>
            <person name="Nusbaum C."/>
        </authorList>
    </citation>
    <scope>NUCLEOTIDE SEQUENCE [LARGE SCALE GENOMIC DNA]</scope>
    <source>
        <strain evidence="12">yFS275 / FY16936</strain>
    </source>
</reference>
<evidence type="ECO:0000259" key="9">
    <source>
        <dbReference type="PROSITE" id="PS50865"/>
    </source>
</evidence>
<keyword evidence="5 7" id="KW-0863">Zinc-finger</keyword>
<dbReference type="Pfam" id="PF01753">
    <property type="entry name" value="zf-MYND"/>
    <property type="match status" value="1"/>
</dbReference>
<dbReference type="PANTHER" id="PTHR47442">
    <property type="entry name" value="MYND-TYPE ZINC FINGER PROTEIN MUB1"/>
    <property type="match status" value="1"/>
</dbReference>
<keyword evidence="12" id="KW-1185">Reference proteome</keyword>
<evidence type="ECO:0000256" key="6">
    <source>
        <dbReference type="ARBA" id="ARBA00022833"/>
    </source>
</evidence>
<feature type="region of interest" description="Disordered" evidence="8">
    <location>
        <begin position="483"/>
        <end position="530"/>
    </location>
</feature>
<evidence type="ECO:0000313" key="12">
    <source>
        <dbReference type="Proteomes" id="UP000001744"/>
    </source>
</evidence>
<dbReference type="InterPro" id="IPR051664">
    <property type="entry name" value="MYND-type_zinc_finger"/>
</dbReference>
<dbReference type="AlphaFoldDB" id="B6JWY5"/>
<proteinExistence type="inferred from homology"/>
<protein>
    <submittedName>
        <fullName evidence="10">Zf-MYND type zinc finger protein</fullName>
    </submittedName>
</protein>
<dbReference type="Gene3D" id="1.25.10.10">
    <property type="entry name" value="Leucine-rich Repeat Variant"/>
    <property type="match status" value="1"/>
</dbReference>
<evidence type="ECO:0000256" key="7">
    <source>
        <dbReference type="PROSITE-ProRule" id="PRU00134"/>
    </source>
</evidence>
<evidence type="ECO:0000256" key="2">
    <source>
        <dbReference type="ARBA" id="ARBA00010655"/>
    </source>
</evidence>
<evidence type="ECO:0000256" key="4">
    <source>
        <dbReference type="ARBA" id="ARBA00022723"/>
    </source>
</evidence>
<feature type="region of interest" description="Disordered" evidence="8">
    <location>
        <begin position="228"/>
        <end position="247"/>
    </location>
</feature>
<dbReference type="GO" id="GO:0005737">
    <property type="term" value="C:cytoplasm"/>
    <property type="evidence" value="ECO:0007669"/>
    <property type="project" value="UniProtKB-SubCell"/>
</dbReference>
<keyword evidence="6" id="KW-0862">Zinc</keyword>
<feature type="compositionally biased region" description="Polar residues" evidence="8">
    <location>
        <begin position="230"/>
        <end position="247"/>
    </location>
</feature>
<dbReference type="eggNOG" id="ENOG502QTM3">
    <property type="taxonomic scope" value="Eukaryota"/>
</dbReference>
<dbReference type="GO" id="GO:1990304">
    <property type="term" value="C:MUB1-RAD6-UBR2 ubiquitin ligase complex"/>
    <property type="evidence" value="ECO:0000318"/>
    <property type="project" value="GO_Central"/>
</dbReference>
<feature type="region of interest" description="Disordered" evidence="8">
    <location>
        <begin position="175"/>
        <end position="196"/>
    </location>
</feature>
<organism evidence="10 12">
    <name type="scientific">Schizosaccharomyces japonicus (strain yFS275 / FY16936)</name>
    <name type="common">Fission yeast</name>
    <dbReference type="NCBI Taxonomy" id="402676"/>
    <lineage>
        <taxon>Eukaryota</taxon>
        <taxon>Fungi</taxon>
        <taxon>Dikarya</taxon>
        <taxon>Ascomycota</taxon>
        <taxon>Taphrinomycotina</taxon>
        <taxon>Schizosaccharomycetes</taxon>
        <taxon>Schizosaccharomycetales</taxon>
        <taxon>Schizosaccharomycetaceae</taxon>
        <taxon>Schizosaccharomyces</taxon>
    </lineage>
</organism>
<dbReference type="OMA" id="QDMQYWA"/>
<dbReference type="GO" id="GO:1900735">
    <property type="term" value="P:positive regulation of flocculation"/>
    <property type="evidence" value="ECO:0007669"/>
    <property type="project" value="EnsemblFungi"/>
</dbReference>
<sequence length="530" mass="58588">MRESNISVVWSNKASVTINTVLYDRRALDCDSEMALMNSLSHLAYLTSTSPKIREILTVDGGLMRLVNILRSGRGQSFTRMTIWQLALQCVVNVGIRGSEAIRMQVVKAGVIPVIVTLLDDFLSALEFFVPQHTRPYSSALNSPLSSAHSSAQNLALLNANSLDISAAQNVERLSDGTTNGTAHTADMGSGDEMLPRAATPLRDETGQADTPAQMVDERLSNTVLDEGVASNSAQETNPPADSTRNSLNRSVVAATAAPVGGVVSAAPASSLPSETQRRLTDQHLFAAVQQQQVFARRHRRPQFPVIANSYTEARRLAEVLSEGSVPSFLEGSEKKLNRIPREEDILFGLQLLAYTSKNYFQLRHFFEASRDVPALRMTNTYNTSKTWNTFQLVEQFTLQIYPPQVQYWASAIMYNYCRKDESNGGIRRCANLMCDKWEEHNRQFAKCRRCRRTKYCSKRCQHQAWPGHRRWCKAIVRESRSSKTSSNATASQTTTPSTNQQAAPLNTEMDSVVNGTGTPASVNATGATV</sequence>
<dbReference type="SUPFAM" id="SSF144232">
    <property type="entry name" value="HIT/MYND zinc finger-like"/>
    <property type="match status" value="1"/>
</dbReference>
<comment type="similarity">
    <text evidence="2">Belongs to the MUB1/samB family.</text>
</comment>
<dbReference type="InterPro" id="IPR011989">
    <property type="entry name" value="ARM-like"/>
</dbReference>
<dbReference type="GeneID" id="7052002"/>
<evidence type="ECO:0000313" key="10">
    <source>
        <dbReference type="EMBL" id="EEB05886.1"/>
    </source>
</evidence>
<dbReference type="STRING" id="402676.B6JWY5"/>
<dbReference type="HOGENOM" id="CLU_014851_2_0_1"/>
<accession>B6JWY5</accession>
<dbReference type="GO" id="GO:0006511">
    <property type="term" value="P:ubiquitin-dependent protein catabolic process"/>
    <property type="evidence" value="ECO:0000318"/>
    <property type="project" value="GO_Central"/>
</dbReference>
<dbReference type="JaponicusDB" id="SJAG_00910">
    <property type="gene designation" value="mub1"/>
</dbReference>
<dbReference type="InterPro" id="IPR016024">
    <property type="entry name" value="ARM-type_fold"/>
</dbReference>
<dbReference type="VEuPathDB" id="FungiDB:SJAG_00910"/>
<dbReference type="Gene3D" id="6.10.140.2220">
    <property type="match status" value="1"/>
</dbReference>
<gene>
    <name evidence="11" type="primary">mub1</name>
    <name evidence="10" type="ORF">SJAG_00910</name>
</gene>
<dbReference type="PANTHER" id="PTHR47442:SF1">
    <property type="entry name" value="MYND-TYPE ZINC FINGER PROTEIN MUB1"/>
    <property type="match status" value="1"/>
</dbReference>
<dbReference type="OrthoDB" id="5594178at2759"/>
<evidence type="ECO:0000256" key="8">
    <source>
        <dbReference type="SAM" id="MobiDB-lite"/>
    </source>
</evidence>
<dbReference type="SUPFAM" id="SSF48371">
    <property type="entry name" value="ARM repeat"/>
    <property type="match status" value="1"/>
</dbReference>
<keyword evidence="4" id="KW-0479">Metal-binding</keyword>
<dbReference type="GO" id="GO:0008270">
    <property type="term" value="F:zinc ion binding"/>
    <property type="evidence" value="ECO:0007669"/>
    <property type="project" value="UniProtKB-KW"/>
</dbReference>
<evidence type="ECO:0000313" key="11">
    <source>
        <dbReference type="JaponicusDB" id="SJAG_00910"/>
    </source>
</evidence>
<dbReference type="EMBL" id="KE651166">
    <property type="protein sequence ID" value="EEB05886.1"/>
    <property type="molecule type" value="Genomic_DNA"/>
</dbReference>
<name>B6JWY5_SCHJY</name>